<keyword evidence="3" id="KW-0175">Coiled coil</keyword>
<gene>
    <name evidence="6" type="ORF">F5878DRAFT_566263</name>
</gene>
<dbReference type="Proteomes" id="UP001163846">
    <property type="component" value="Unassembled WGS sequence"/>
</dbReference>
<feature type="domain" description="BZIP" evidence="5">
    <location>
        <begin position="26"/>
        <end position="40"/>
    </location>
</feature>
<accession>A0AA38P4H7</accession>
<dbReference type="SUPFAM" id="SSF57959">
    <property type="entry name" value="Leucine zipper domain"/>
    <property type="match status" value="1"/>
</dbReference>
<dbReference type="GO" id="GO:0000976">
    <property type="term" value="F:transcription cis-regulatory region binding"/>
    <property type="evidence" value="ECO:0007669"/>
    <property type="project" value="InterPro"/>
</dbReference>
<dbReference type="AlphaFoldDB" id="A0AA38P4H7"/>
<evidence type="ECO:0000259" key="5">
    <source>
        <dbReference type="PROSITE" id="PS00036"/>
    </source>
</evidence>
<feature type="compositionally biased region" description="Polar residues" evidence="4">
    <location>
        <begin position="128"/>
        <end position="154"/>
    </location>
</feature>
<evidence type="ECO:0000256" key="4">
    <source>
        <dbReference type="SAM" id="MobiDB-lite"/>
    </source>
</evidence>
<comment type="subcellular location">
    <subcellularLocation>
        <location evidence="1">Nucleus</location>
    </subcellularLocation>
</comment>
<dbReference type="CDD" id="cd14688">
    <property type="entry name" value="bZIP_YAP"/>
    <property type="match status" value="1"/>
</dbReference>
<dbReference type="EMBL" id="MU806354">
    <property type="protein sequence ID" value="KAJ3836051.1"/>
    <property type="molecule type" value="Genomic_DNA"/>
</dbReference>
<proteinExistence type="predicted"/>
<dbReference type="InterPro" id="IPR046347">
    <property type="entry name" value="bZIP_sf"/>
</dbReference>
<feature type="region of interest" description="Disordered" evidence="4">
    <location>
        <begin position="213"/>
        <end position="247"/>
    </location>
</feature>
<sequence>MSSSTTNTHPSKSDEHPSRLSDIALRKKKNADAQAAFRARRSNYIITLEESVKNLESVVRVLQDSCREASTEAQELQQENNQLRQALRDRENFWRALWPKRGQNSDTDSEFPSYPSPPSTTSFNNNTQYPDNSLNFNQYPASPSVPFSHQNQPYSSWTQSSSHSSNSPHFTESPTLTSASDMHLIANRYPDEQKMPLASMGSAVPYVFPNSRSISPSSSTPPSSSTTSLTSPFPFTFNDTQNAVQDRPDFDYRRQTTQTHTSGEVIALHGGTADVSAIASGSANDGGVRYRLNGNSRRMNLVSDRQGLLPLLPPITTGTVGSENGSQHGSQHGSDGGDSINYTNQNLSRPRRIVAPPSRSPSPDSAPLSGTLAVIKAQAFGALRRTRVRSKRPGEDPAKVSREVLESRGLVSPDTLLQPGPTKRRRMNDDNDNNHTPS</sequence>
<keyword evidence="7" id="KW-1185">Reference proteome</keyword>
<feature type="region of interest" description="Disordered" evidence="4">
    <location>
        <begin position="99"/>
        <end position="177"/>
    </location>
</feature>
<evidence type="ECO:0000313" key="6">
    <source>
        <dbReference type="EMBL" id="KAJ3836051.1"/>
    </source>
</evidence>
<feature type="region of interest" description="Disordered" evidence="4">
    <location>
        <begin position="386"/>
        <end position="438"/>
    </location>
</feature>
<dbReference type="InterPro" id="IPR050936">
    <property type="entry name" value="AP-1-like"/>
</dbReference>
<feature type="compositionally biased region" description="Low complexity" evidence="4">
    <location>
        <begin position="325"/>
        <end position="339"/>
    </location>
</feature>
<evidence type="ECO:0000256" key="3">
    <source>
        <dbReference type="SAM" id="Coils"/>
    </source>
</evidence>
<feature type="region of interest" description="Disordered" evidence="4">
    <location>
        <begin position="1"/>
        <end position="21"/>
    </location>
</feature>
<feature type="region of interest" description="Disordered" evidence="4">
    <location>
        <begin position="310"/>
        <end position="344"/>
    </location>
</feature>
<comment type="caution">
    <text evidence="6">The sequence shown here is derived from an EMBL/GenBank/DDBJ whole genome shotgun (WGS) entry which is preliminary data.</text>
</comment>
<name>A0AA38P4H7_9AGAR</name>
<reference evidence="6" key="1">
    <citation type="submission" date="2022-08" db="EMBL/GenBank/DDBJ databases">
        <authorList>
            <consortium name="DOE Joint Genome Institute"/>
            <person name="Min B."/>
            <person name="Riley R."/>
            <person name="Sierra-Patev S."/>
            <person name="Naranjo-Ortiz M."/>
            <person name="Looney B."/>
            <person name="Konkel Z."/>
            <person name="Slot J.C."/>
            <person name="Sakamoto Y."/>
            <person name="Steenwyk J.L."/>
            <person name="Rokas A."/>
            <person name="Carro J."/>
            <person name="Camarero S."/>
            <person name="Ferreira P."/>
            <person name="Molpeceres G."/>
            <person name="Ruiz-Duenas F.J."/>
            <person name="Serrano A."/>
            <person name="Henrissat B."/>
            <person name="Drula E."/>
            <person name="Hughes K.W."/>
            <person name="Mata J.L."/>
            <person name="Ishikawa N.K."/>
            <person name="Vargas-Isla R."/>
            <person name="Ushijima S."/>
            <person name="Smith C.A."/>
            <person name="Ahrendt S."/>
            <person name="Andreopoulos W."/>
            <person name="He G."/>
            <person name="Labutti K."/>
            <person name="Lipzen A."/>
            <person name="Ng V."/>
            <person name="Sandor L."/>
            <person name="Barry K."/>
            <person name="Martinez A.T."/>
            <person name="Xiao Y."/>
            <person name="Gibbons J.G."/>
            <person name="Terashima K."/>
            <person name="Hibbett D.S."/>
            <person name="Grigoriev I.V."/>
        </authorList>
    </citation>
    <scope>NUCLEOTIDE SEQUENCE</scope>
    <source>
        <strain evidence="6">TFB9207</strain>
    </source>
</reference>
<dbReference type="InterPro" id="IPR004827">
    <property type="entry name" value="bZIP"/>
</dbReference>
<feature type="compositionally biased region" description="Low complexity" evidence="4">
    <location>
        <begin position="213"/>
        <end position="237"/>
    </location>
</feature>
<evidence type="ECO:0000256" key="2">
    <source>
        <dbReference type="ARBA" id="ARBA00023242"/>
    </source>
</evidence>
<feature type="compositionally biased region" description="Basic and acidic residues" evidence="4">
    <location>
        <begin position="392"/>
        <end position="406"/>
    </location>
</feature>
<feature type="compositionally biased region" description="Polar residues" evidence="4">
    <location>
        <begin position="1"/>
        <end position="10"/>
    </location>
</feature>
<keyword evidence="2" id="KW-0539">Nucleus</keyword>
<dbReference type="GO" id="GO:0001228">
    <property type="term" value="F:DNA-binding transcription activator activity, RNA polymerase II-specific"/>
    <property type="evidence" value="ECO:0007669"/>
    <property type="project" value="TreeGrafter"/>
</dbReference>
<evidence type="ECO:0000313" key="7">
    <source>
        <dbReference type="Proteomes" id="UP001163846"/>
    </source>
</evidence>
<dbReference type="Gene3D" id="1.20.5.170">
    <property type="match status" value="1"/>
</dbReference>
<protein>
    <recommendedName>
        <fullName evidence="5">BZIP domain-containing protein</fullName>
    </recommendedName>
</protein>
<feature type="compositionally biased region" description="Basic and acidic residues" evidence="4">
    <location>
        <begin position="427"/>
        <end position="438"/>
    </location>
</feature>
<organism evidence="6 7">
    <name type="scientific">Lentinula raphanica</name>
    <dbReference type="NCBI Taxonomy" id="153919"/>
    <lineage>
        <taxon>Eukaryota</taxon>
        <taxon>Fungi</taxon>
        <taxon>Dikarya</taxon>
        <taxon>Basidiomycota</taxon>
        <taxon>Agaricomycotina</taxon>
        <taxon>Agaricomycetes</taxon>
        <taxon>Agaricomycetidae</taxon>
        <taxon>Agaricales</taxon>
        <taxon>Marasmiineae</taxon>
        <taxon>Omphalotaceae</taxon>
        <taxon>Lentinula</taxon>
    </lineage>
</organism>
<feature type="compositionally biased region" description="Low complexity" evidence="4">
    <location>
        <begin position="155"/>
        <end position="167"/>
    </location>
</feature>
<feature type="compositionally biased region" description="Polar residues" evidence="4">
    <location>
        <begin position="168"/>
        <end position="177"/>
    </location>
</feature>
<dbReference type="PROSITE" id="PS00036">
    <property type="entry name" value="BZIP_BASIC"/>
    <property type="match status" value="1"/>
</dbReference>
<evidence type="ECO:0000256" key="1">
    <source>
        <dbReference type="ARBA" id="ARBA00004123"/>
    </source>
</evidence>
<dbReference type="PANTHER" id="PTHR40621">
    <property type="entry name" value="TRANSCRIPTION FACTOR KAPC-RELATED"/>
    <property type="match status" value="1"/>
</dbReference>
<dbReference type="PANTHER" id="PTHR40621:SF6">
    <property type="entry name" value="AP-1-LIKE TRANSCRIPTION FACTOR YAP1-RELATED"/>
    <property type="match status" value="1"/>
</dbReference>
<feature type="coiled-coil region" evidence="3">
    <location>
        <begin position="52"/>
        <end position="93"/>
    </location>
</feature>
<dbReference type="GO" id="GO:0090575">
    <property type="term" value="C:RNA polymerase II transcription regulator complex"/>
    <property type="evidence" value="ECO:0007669"/>
    <property type="project" value="TreeGrafter"/>
</dbReference>
<feature type="region of interest" description="Disordered" evidence="4">
    <location>
        <begin position="349"/>
        <end position="368"/>
    </location>
</feature>